<dbReference type="InterPro" id="IPR050148">
    <property type="entry name" value="Terpene_synthase-like"/>
</dbReference>
<dbReference type="GO" id="GO:0010333">
    <property type="term" value="F:terpene synthase activity"/>
    <property type="evidence" value="ECO:0007669"/>
    <property type="project" value="InterPro"/>
</dbReference>
<dbReference type="Proteomes" id="UP001054889">
    <property type="component" value="Unassembled WGS sequence"/>
</dbReference>
<dbReference type="GO" id="GO:0016114">
    <property type="term" value="P:terpenoid biosynthetic process"/>
    <property type="evidence" value="ECO:0007669"/>
    <property type="project" value="InterPro"/>
</dbReference>
<dbReference type="AlphaFoldDB" id="A0AAV5EEA3"/>
<dbReference type="InterPro" id="IPR005630">
    <property type="entry name" value="Terpene_synthase_metal-bd"/>
</dbReference>
<dbReference type="PANTHER" id="PTHR31225:SF228">
    <property type="entry name" value="ALPHA-TERPINEOL SYNTHASE, CHLOROPLASTIC"/>
    <property type="match status" value="1"/>
</dbReference>
<gene>
    <name evidence="4" type="primary">gb08463</name>
    <name evidence="4" type="ORF">PR202_gb08463</name>
</gene>
<dbReference type="InterPro" id="IPR008949">
    <property type="entry name" value="Isoprenoid_synthase_dom_sf"/>
</dbReference>
<dbReference type="InterPro" id="IPR036965">
    <property type="entry name" value="Terpene_synth_N_sf"/>
</dbReference>
<dbReference type="Pfam" id="PF01397">
    <property type="entry name" value="Terpene_synth"/>
    <property type="match status" value="1"/>
</dbReference>
<feature type="domain" description="Terpene synthase N-terminal" evidence="2">
    <location>
        <begin position="116"/>
        <end position="213"/>
    </location>
</feature>
<keyword evidence="1" id="KW-0479">Metal-binding</keyword>
<reference evidence="4" key="1">
    <citation type="journal article" date="2018" name="DNA Res.">
        <title>Multiple hybrid de novo genome assembly of finger millet, an orphan allotetraploid crop.</title>
        <authorList>
            <person name="Hatakeyama M."/>
            <person name="Aluri S."/>
            <person name="Balachadran M.T."/>
            <person name="Sivarajan S.R."/>
            <person name="Patrignani A."/>
            <person name="Gruter S."/>
            <person name="Poveda L."/>
            <person name="Shimizu-Inatsugi R."/>
            <person name="Baeten J."/>
            <person name="Francoijs K.J."/>
            <person name="Nataraja K.N."/>
            <person name="Reddy Y.A.N."/>
            <person name="Phadnis S."/>
            <person name="Ravikumar R.L."/>
            <person name="Schlapbach R."/>
            <person name="Sreeman S.M."/>
            <person name="Shimizu K.K."/>
        </authorList>
    </citation>
    <scope>NUCLEOTIDE SEQUENCE</scope>
</reference>
<accession>A0AAV5EEA3</accession>
<dbReference type="GO" id="GO:0000287">
    <property type="term" value="F:magnesium ion binding"/>
    <property type="evidence" value="ECO:0007669"/>
    <property type="project" value="InterPro"/>
</dbReference>
<protein>
    <submittedName>
        <fullName evidence="4">Uncharacterized protein</fullName>
    </submittedName>
</protein>
<dbReference type="PANTHER" id="PTHR31225">
    <property type="entry name" value="OS04G0344100 PROTEIN-RELATED"/>
    <property type="match status" value="1"/>
</dbReference>
<dbReference type="SUPFAM" id="SSF48239">
    <property type="entry name" value="Terpenoid cyclases/Protein prenyltransferases"/>
    <property type="match status" value="1"/>
</dbReference>
<dbReference type="Gene3D" id="1.10.600.10">
    <property type="entry name" value="Farnesyl Diphosphate Synthase"/>
    <property type="match status" value="3"/>
</dbReference>
<comment type="caution">
    <text evidence="4">The sequence shown here is derived from an EMBL/GenBank/DDBJ whole genome shotgun (WGS) entry which is preliminary data.</text>
</comment>
<dbReference type="InterPro" id="IPR008930">
    <property type="entry name" value="Terpenoid_cyclase/PrenylTrfase"/>
</dbReference>
<dbReference type="InterPro" id="IPR001906">
    <property type="entry name" value="Terpene_synth_N"/>
</dbReference>
<reference evidence="4" key="2">
    <citation type="submission" date="2021-12" db="EMBL/GenBank/DDBJ databases">
        <title>Resequencing data analysis of finger millet.</title>
        <authorList>
            <person name="Hatakeyama M."/>
            <person name="Aluri S."/>
            <person name="Balachadran M.T."/>
            <person name="Sivarajan S.R."/>
            <person name="Poveda L."/>
            <person name="Shimizu-Inatsugi R."/>
            <person name="Schlapbach R."/>
            <person name="Sreeman S.M."/>
            <person name="Shimizu K.K."/>
        </authorList>
    </citation>
    <scope>NUCLEOTIDE SEQUENCE</scope>
</reference>
<name>A0AAV5EEA3_ELECO</name>
<organism evidence="4 5">
    <name type="scientific">Eleusine coracana subsp. coracana</name>
    <dbReference type="NCBI Taxonomy" id="191504"/>
    <lineage>
        <taxon>Eukaryota</taxon>
        <taxon>Viridiplantae</taxon>
        <taxon>Streptophyta</taxon>
        <taxon>Embryophyta</taxon>
        <taxon>Tracheophyta</taxon>
        <taxon>Spermatophyta</taxon>
        <taxon>Magnoliopsida</taxon>
        <taxon>Liliopsida</taxon>
        <taxon>Poales</taxon>
        <taxon>Poaceae</taxon>
        <taxon>PACMAD clade</taxon>
        <taxon>Chloridoideae</taxon>
        <taxon>Cynodonteae</taxon>
        <taxon>Eleusininae</taxon>
        <taxon>Eleusine</taxon>
    </lineage>
</organism>
<evidence type="ECO:0000256" key="1">
    <source>
        <dbReference type="ARBA" id="ARBA00022723"/>
    </source>
</evidence>
<evidence type="ECO:0000259" key="2">
    <source>
        <dbReference type="Pfam" id="PF01397"/>
    </source>
</evidence>
<sequence length="386" mass="45081">MQSSLMVMASTFPVQPPQSSRLSAVAPVSEPSVTSWRRHGHSASRCLLAQRNSDLHSAHARSDHLDIVDGDGLTPGGFHPSIWGDFFLHHSNPAHFDEQQCLSIIQYARLLEYCFEQAWMLKRAEVLKEEVRSIISRSITLSLHQRLHLVETIERLCLDYLFEEEISIALAEASTADVSDSDLQTVALWFYLLRKHGYRVSSEDCELFTKCMERWDLKEANNLPECMKFALRKIFDSYQTIENELANVERYRMLYLKNFTLDLIRGYNAEVKMREDGYVPKSVEEHLQREQMRPHVASTIDSYMKEHSVLIETAREKIQELKEETWKDFNAEWLNPENSQPKQILDRIFNLTRTMEFFYNKDDNFTNSHNIKDNISSLFVEPFTIM</sequence>
<evidence type="ECO:0000259" key="3">
    <source>
        <dbReference type="Pfam" id="PF03936"/>
    </source>
</evidence>
<evidence type="ECO:0000313" key="4">
    <source>
        <dbReference type="EMBL" id="GJN21018.1"/>
    </source>
</evidence>
<evidence type="ECO:0000313" key="5">
    <source>
        <dbReference type="Proteomes" id="UP001054889"/>
    </source>
</evidence>
<proteinExistence type="predicted"/>
<dbReference type="EMBL" id="BQKI01000075">
    <property type="protein sequence ID" value="GJN21018.1"/>
    <property type="molecule type" value="Genomic_DNA"/>
</dbReference>
<dbReference type="Pfam" id="PF03936">
    <property type="entry name" value="Terpene_synth_C"/>
    <property type="match status" value="1"/>
</dbReference>
<keyword evidence="5" id="KW-1185">Reference proteome</keyword>
<feature type="domain" description="Terpene synthase metal-binding" evidence="3">
    <location>
        <begin position="287"/>
        <end position="328"/>
    </location>
</feature>
<dbReference type="SUPFAM" id="SSF48576">
    <property type="entry name" value="Terpenoid synthases"/>
    <property type="match status" value="1"/>
</dbReference>
<dbReference type="Gene3D" id="1.50.10.130">
    <property type="entry name" value="Terpene synthase, N-terminal domain"/>
    <property type="match status" value="1"/>
</dbReference>